<sequence length="1217" mass="136617">MGFWSWVGTGLATVAGAVAMVTPVGWVGAIITGAAGAVGAAITAVDQINEQAKRDEEESKERIEEKLKYLVKAGDTEAGADLQRLVNLCTEVETKQDLLAKDKVPTGEEASTLKAIQDGIRELREGLVAWTSPLNPHKDKYDSVIGSLWGRVQQVGADHERYVCSALSQTLEAGLNDLKGAGEKLLNLSKEENVELTDKGQELLRRYERKVDGDEAGLINEVEKLIGKANESLEDAKEKVEESRKAVAGNNPDVAIGCQKEAEGAKKAADEAIIKLTGLIKNLTGNTPPDTFNNIAALYATSASYQDKVNQNIRPVLQIQIEADMKRQRINWYKVDFAYINDRSKKYLDEIKGYYAEYNRLKESNPTQARYHAEYAKYYLAIVAEWMSAATKDKTLLPSWFTTRAAINFAGFFGNLTNTVGYGGETANIKKQIKELAPKVGAATQLAAIAHEARFKREMELAFAVLSDNAEMTRQINEEIAATRANQAEKEEEKEKEKARVAEEQERSRLKAKEEERVRLAKATEERQRETERLEAERQKDKADDEAEADKNSTEKEEWEKAVELAKAEEVKSQEQGLQVEDQAEDFLDFPSVPTTALPTKDVQAQAPKEEDLGLPSVSTYQVSEPQAEENLPRSEAIRNVVSKRVKEDQAEKESALALGVGESIYAGIKQTKAEKNAQEILDSIQVEKELRLRNEAIEDLQKRSEEAYKEWSELSNEAMRSRFEDYATAFYRVYSPKDGHFTGSKESLKALDALLNKDLGFYRVHSFLSTWSPLGLTYKSQPPTNDLDEWLQRLDTLYRKCLLYLRENKQYSDELLVLSGKGKEAVTSHAFEVLSNKQKARAIGISNTLKEAQWLNKKLPKGGDVLTSSKGYISKIRSELQKINTKVEQLNNALKLLGLEVEELADTRTSFAISKGSEEILEADYNFPSLSVLKTNSEVDPHFSQLFDMFIEDFRNTQSVLSKSEEDKRYPMFTEEYLSTIHNVRKDVDRLSPLSSISKITKKGGGDPSSMLDYEKIGHDTASLPDDLDKRFKDLSRWRGWVQLPPAKPVTLPRTATLEPRPDREREQRNTQEQLNRISYSQPSSEDIRVAIDPEGRRRILKGDEQPRTNERLDLVEERCVHIPCMDTGDVFNGTMGKKRRIFKVSVRVINTAGIEVGILGYPLIPVEELRGEPKTGEFEVLVPSDASVNPEIVISQKTGTPFCLTSITAHMQIEN</sequence>
<accession>A0A0F4VLA9</accession>
<feature type="coiled-coil region" evidence="1">
    <location>
        <begin position="219"/>
        <end position="250"/>
    </location>
</feature>
<protein>
    <submittedName>
        <fullName evidence="3">Uncharacterized protein</fullName>
    </submittedName>
</protein>
<dbReference type="EMBL" id="JMTK01000004">
    <property type="protein sequence ID" value="KJZ81497.1"/>
    <property type="molecule type" value="Genomic_DNA"/>
</dbReference>
<feature type="coiled-coil region" evidence="1">
    <location>
        <begin position="691"/>
        <end position="718"/>
    </location>
</feature>
<feature type="compositionally biased region" description="Polar residues" evidence="2">
    <location>
        <begin position="1072"/>
        <end position="1085"/>
    </location>
</feature>
<dbReference type="AlphaFoldDB" id="A0A0F4VLA9"/>
<dbReference type="PANTHER" id="PTHR23159:SF66">
    <property type="entry name" value="OS04G0158400 PROTEIN"/>
    <property type="match status" value="1"/>
</dbReference>
<comment type="caution">
    <text evidence="3">The sequence shown here is derived from an EMBL/GenBank/DDBJ whole genome shotgun (WGS) entry which is preliminary data.</text>
</comment>
<gene>
    <name evidence="3" type="ORF">DJ66_1175</name>
</gene>
<name>A0A0F4VLA9_9HYPH</name>
<evidence type="ECO:0000256" key="2">
    <source>
        <dbReference type="SAM" id="MobiDB-lite"/>
    </source>
</evidence>
<keyword evidence="4" id="KW-1185">Reference proteome</keyword>
<dbReference type="PATRIC" id="fig|556287.9.peg.1198"/>
<evidence type="ECO:0000256" key="1">
    <source>
        <dbReference type="SAM" id="Coils"/>
    </source>
</evidence>
<keyword evidence="1" id="KW-0175">Coiled coil</keyword>
<proteinExistence type="predicted"/>
<feature type="compositionally biased region" description="Basic and acidic residues" evidence="2">
    <location>
        <begin position="1061"/>
        <end position="1071"/>
    </location>
</feature>
<organism evidence="3 4">
    <name type="scientific">Candidatus Liberibacter solanacearum</name>
    <dbReference type="NCBI Taxonomy" id="556287"/>
    <lineage>
        <taxon>Bacteria</taxon>
        <taxon>Pseudomonadati</taxon>
        <taxon>Pseudomonadota</taxon>
        <taxon>Alphaproteobacteria</taxon>
        <taxon>Hyphomicrobiales</taxon>
        <taxon>Rhizobiaceae</taxon>
        <taxon>Liberibacter</taxon>
    </lineage>
</organism>
<evidence type="ECO:0000313" key="4">
    <source>
        <dbReference type="Proteomes" id="UP000033731"/>
    </source>
</evidence>
<dbReference type="RefSeq" id="WP_045960971.1">
    <property type="nucleotide sequence ID" value="NZ_JMTK01000004.1"/>
</dbReference>
<dbReference type="Proteomes" id="UP000033731">
    <property type="component" value="Unassembled WGS sequence"/>
</dbReference>
<dbReference type="PANTHER" id="PTHR23159">
    <property type="entry name" value="CENTROSOMAL PROTEIN 2"/>
    <property type="match status" value="1"/>
</dbReference>
<reference evidence="3 4" key="1">
    <citation type="journal article" date="2015" name="Phytopathology">
        <title>Genomes of Candidatus Liberibacter solanacearum haplotype A from New Zealand and the USA suggest significant genome plasticity in the species.</title>
        <authorList>
            <person name="Thompson S.M."/>
            <person name="Johnson C.P."/>
            <person name="Lu A.Y."/>
            <person name="Frampton R.A."/>
            <person name="Sullivan K.L."/>
            <person name="Fiers M.W."/>
            <person name="Crowhurst R.N."/>
            <person name="Pitman A.R."/>
            <person name="Scott I."/>
            <person name="Gudmestad N.C."/>
            <person name="Smith G.R."/>
        </authorList>
    </citation>
    <scope>NUCLEOTIDE SEQUENCE [LARGE SCALE GENOMIC DNA]</scope>
    <source>
        <strain evidence="3 4">LsoNZ1</strain>
    </source>
</reference>
<feature type="compositionally biased region" description="Basic and acidic residues" evidence="2">
    <location>
        <begin position="487"/>
        <end position="573"/>
    </location>
</feature>
<evidence type="ECO:0000313" key="3">
    <source>
        <dbReference type="EMBL" id="KJZ81497.1"/>
    </source>
</evidence>
<feature type="coiled-coil region" evidence="1">
    <location>
        <begin position="874"/>
        <end position="908"/>
    </location>
</feature>
<feature type="region of interest" description="Disordered" evidence="2">
    <location>
        <begin position="484"/>
        <end position="632"/>
    </location>
</feature>
<feature type="region of interest" description="Disordered" evidence="2">
    <location>
        <begin position="1050"/>
        <end position="1085"/>
    </location>
</feature>